<comment type="caution">
    <text evidence="1">The sequence shown here is derived from an EMBL/GenBank/DDBJ whole genome shotgun (WGS) entry which is preliminary data.</text>
</comment>
<reference evidence="1" key="2">
    <citation type="journal article" date="2015" name="Genome Biol.">
        <title>Comparative genomics of Steinernema reveals deeply conserved gene regulatory networks.</title>
        <authorList>
            <person name="Dillman A.R."/>
            <person name="Macchietto M."/>
            <person name="Porter C.F."/>
            <person name="Rogers A."/>
            <person name="Williams B."/>
            <person name="Antoshechkin I."/>
            <person name="Lee M.M."/>
            <person name="Goodwin Z."/>
            <person name="Lu X."/>
            <person name="Lewis E.E."/>
            <person name="Goodrich-Blair H."/>
            <person name="Stock S.P."/>
            <person name="Adams B.J."/>
            <person name="Sternberg P.W."/>
            <person name="Mortazavi A."/>
        </authorList>
    </citation>
    <scope>NUCLEOTIDE SEQUENCE [LARGE SCALE GENOMIC DNA]</scope>
    <source>
        <strain evidence="1">ALL</strain>
    </source>
</reference>
<dbReference type="AlphaFoldDB" id="A0A4U5P740"/>
<name>A0A4U5P740_STECR</name>
<dbReference type="EMBL" id="AZBU02000002">
    <property type="protein sequence ID" value="TKR92132.1"/>
    <property type="molecule type" value="Genomic_DNA"/>
</dbReference>
<protein>
    <submittedName>
        <fullName evidence="1">Uncharacterized protein</fullName>
    </submittedName>
</protein>
<sequence length="71" mass="8245">MEENEWKQPFPPERKTNVWAKTTGKVEFFSLEMNHLTTTSIPELVASVFTSINDFLKSDSLFLKLSIMFLC</sequence>
<proteinExistence type="predicted"/>
<accession>A0A4U5P740</accession>
<evidence type="ECO:0000313" key="1">
    <source>
        <dbReference type="EMBL" id="TKR92132.1"/>
    </source>
</evidence>
<organism evidence="1">
    <name type="scientific">Steinernema carpocapsae</name>
    <name type="common">Entomopathogenic nematode</name>
    <dbReference type="NCBI Taxonomy" id="34508"/>
    <lineage>
        <taxon>Eukaryota</taxon>
        <taxon>Metazoa</taxon>
        <taxon>Ecdysozoa</taxon>
        <taxon>Nematoda</taxon>
        <taxon>Chromadorea</taxon>
        <taxon>Rhabditida</taxon>
        <taxon>Tylenchina</taxon>
        <taxon>Panagrolaimomorpha</taxon>
        <taxon>Strongyloidoidea</taxon>
        <taxon>Steinernematidae</taxon>
        <taxon>Steinernema</taxon>
    </lineage>
</organism>
<reference evidence="1" key="3">
    <citation type="journal article" date="2019" name="G3 (Bethesda)">
        <title>Hybrid Assembly of the Genome of the Entomopathogenic Nematode Steinernema carpocapsae Identifies the X-Chromosome.</title>
        <authorList>
            <person name="Serra L."/>
            <person name="Macchietto M."/>
            <person name="Macias-Munoz A."/>
            <person name="McGill C.J."/>
            <person name="Rodriguez I.M."/>
            <person name="Rodriguez B."/>
            <person name="Murad R."/>
            <person name="Mortazavi A."/>
        </authorList>
    </citation>
    <scope>NUCLEOTIDE SEQUENCE</scope>
    <source>
        <strain evidence="1">ALL</strain>
    </source>
</reference>
<reference evidence="1" key="1">
    <citation type="submission" date="2013-11" db="EMBL/GenBank/DDBJ databases">
        <authorList>
            <person name="Sternberg P."/>
            <person name="Dillman A."/>
            <person name="Macchietto M."/>
        </authorList>
    </citation>
    <scope>NUCLEOTIDE SEQUENCE</scope>
    <source>
        <strain evidence="1">ALL</strain>
    </source>
</reference>
<gene>
    <name evidence="1" type="ORF">L596_006844</name>
</gene>